<dbReference type="SUPFAM" id="SSF48208">
    <property type="entry name" value="Six-hairpin glycosidases"/>
    <property type="match status" value="1"/>
</dbReference>
<sequence>MVWKKAIEDAVAKTLNNIDRFGDRFPHVSQNGVYRQIENNDWTNGFWSGNVPGKAGADKVYARYVKVEFPVNVWVFLDEIEILGIDGKANGAVVLPPRR</sequence>
<protein>
    <submittedName>
        <fullName evidence="1">Uncharacterized protein</fullName>
    </submittedName>
</protein>
<evidence type="ECO:0000313" key="1">
    <source>
        <dbReference type="EMBL" id="MFD0872271.1"/>
    </source>
</evidence>
<dbReference type="Proteomes" id="UP001597120">
    <property type="component" value="Unassembled WGS sequence"/>
</dbReference>
<gene>
    <name evidence="1" type="ORF">ACFQ03_24420</name>
</gene>
<reference evidence="2" key="1">
    <citation type="journal article" date="2019" name="Int. J. Syst. Evol. Microbiol.">
        <title>The Global Catalogue of Microorganisms (GCM) 10K type strain sequencing project: providing services to taxonomists for standard genome sequencing and annotation.</title>
        <authorList>
            <consortium name="The Broad Institute Genomics Platform"/>
            <consortium name="The Broad Institute Genome Sequencing Center for Infectious Disease"/>
            <person name="Wu L."/>
            <person name="Ma J."/>
        </authorList>
    </citation>
    <scope>NUCLEOTIDE SEQUENCE [LARGE SCALE GENOMIC DNA]</scope>
    <source>
        <strain evidence="2">CCUG 57263</strain>
    </source>
</reference>
<comment type="caution">
    <text evidence="1">The sequence shown here is derived from an EMBL/GenBank/DDBJ whole genome shotgun (WGS) entry which is preliminary data.</text>
</comment>
<keyword evidence="2" id="KW-1185">Reference proteome</keyword>
<dbReference type="EMBL" id="JBHTIU010000106">
    <property type="protein sequence ID" value="MFD0872271.1"/>
    <property type="molecule type" value="Genomic_DNA"/>
</dbReference>
<accession>A0ABW3DI44</accession>
<organism evidence="1 2">
    <name type="scientific">Paenibacillus residui</name>
    <dbReference type="NCBI Taxonomy" id="629724"/>
    <lineage>
        <taxon>Bacteria</taxon>
        <taxon>Bacillati</taxon>
        <taxon>Bacillota</taxon>
        <taxon>Bacilli</taxon>
        <taxon>Bacillales</taxon>
        <taxon>Paenibacillaceae</taxon>
        <taxon>Paenibacillus</taxon>
    </lineage>
</organism>
<dbReference type="RefSeq" id="WP_144933453.1">
    <property type="nucleotide sequence ID" value="NZ_JBHTIU010000106.1"/>
</dbReference>
<dbReference type="InterPro" id="IPR008928">
    <property type="entry name" value="6-hairpin_glycosidase_sf"/>
</dbReference>
<evidence type="ECO:0000313" key="2">
    <source>
        <dbReference type="Proteomes" id="UP001597120"/>
    </source>
</evidence>
<proteinExistence type="predicted"/>
<name>A0ABW3DI44_9BACL</name>
<dbReference type="Gene3D" id="1.50.10.10">
    <property type="match status" value="1"/>
</dbReference>
<dbReference type="InterPro" id="IPR012341">
    <property type="entry name" value="6hp_glycosidase-like_sf"/>
</dbReference>